<dbReference type="STRING" id="416944.SAMN05421548_102201"/>
<keyword evidence="2" id="KW-1185">Reference proteome</keyword>
<dbReference type="EMBL" id="FMYQ01000002">
    <property type="protein sequence ID" value="SDB92247.1"/>
    <property type="molecule type" value="Genomic_DNA"/>
</dbReference>
<dbReference type="AlphaFoldDB" id="A0A1G6HD52"/>
<dbReference type="RefSeq" id="WP_281247797.1">
    <property type="nucleotide sequence ID" value="NZ_FMYQ01000002.1"/>
</dbReference>
<evidence type="ECO:0000313" key="1">
    <source>
        <dbReference type="EMBL" id="SDB92247.1"/>
    </source>
</evidence>
<sequence length="42" mass="4451">MQQAVPNPAVCGVRRGTLAEVGANLIGIRFARMPVFSAPRAK</sequence>
<gene>
    <name evidence="1" type="ORF">SAMN05421548_102201</name>
</gene>
<evidence type="ECO:0000313" key="2">
    <source>
        <dbReference type="Proteomes" id="UP000198908"/>
    </source>
</evidence>
<proteinExistence type="predicted"/>
<dbReference type="Proteomes" id="UP000198908">
    <property type="component" value="Unassembled WGS sequence"/>
</dbReference>
<protein>
    <submittedName>
        <fullName evidence="1">Uncharacterized protein</fullName>
    </submittedName>
</protein>
<name>A0A1G6HD52_9BURK</name>
<organism evidence="1 2">
    <name type="scientific">Paraburkholderia lycopersici</name>
    <dbReference type="NCBI Taxonomy" id="416944"/>
    <lineage>
        <taxon>Bacteria</taxon>
        <taxon>Pseudomonadati</taxon>
        <taxon>Pseudomonadota</taxon>
        <taxon>Betaproteobacteria</taxon>
        <taxon>Burkholderiales</taxon>
        <taxon>Burkholderiaceae</taxon>
        <taxon>Paraburkholderia</taxon>
    </lineage>
</organism>
<reference evidence="2" key="1">
    <citation type="submission" date="2016-09" db="EMBL/GenBank/DDBJ databases">
        <authorList>
            <person name="Varghese N."/>
            <person name="Submissions S."/>
        </authorList>
    </citation>
    <scope>NUCLEOTIDE SEQUENCE [LARGE SCALE GENOMIC DNA]</scope>
    <source>
        <strain evidence="2">TNe-862</strain>
    </source>
</reference>
<accession>A0A1G6HD52</accession>